<proteinExistence type="predicted"/>
<dbReference type="EMBL" id="JAYMYS010000006">
    <property type="protein sequence ID" value="KAK7389934.1"/>
    <property type="molecule type" value="Genomic_DNA"/>
</dbReference>
<dbReference type="InterPro" id="IPR001005">
    <property type="entry name" value="SANT/Myb"/>
</dbReference>
<dbReference type="Pfam" id="PF01388">
    <property type="entry name" value="ARID"/>
    <property type="match status" value="1"/>
</dbReference>
<dbReference type="SMART" id="SM00501">
    <property type="entry name" value="BRIGHT"/>
    <property type="match status" value="1"/>
</dbReference>
<evidence type="ECO:0000259" key="2">
    <source>
        <dbReference type="PROSITE" id="PS51011"/>
    </source>
</evidence>
<dbReference type="PANTHER" id="PTHR46410:SF1">
    <property type="entry name" value="AT-RICH INTERACTIVE DOMAIN-CONTAINING PROTEIN 1"/>
    <property type="match status" value="1"/>
</dbReference>
<evidence type="ECO:0000256" key="1">
    <source>
        <dbReference type="SAM" id="MobiDB-lite"/>
    </source>
</evidence>
<dbReference type="CDD" id="cd16100">
    <property type="entry name" value="ARID"/>
    <property type="match status" value="1"/>
</dbReference>
<dbReference type="Gene3D" id="1.10.150.60">
    <property type="entry name" value="ARID DNA-binding domain"/>
    <property type="match status" value="1"/>
</dbReference>
<protein>
    <recommendedName>
        <fullName evidence="2">ARID domain-containing protein</fullName>
    </recommendedName>
</protein>
<evidence type="ECO:0000313" key="3">
    <source>
        <dbReference type="EMBL" id="KAK7389934.1"/>
    </source>
</evidence>
<dbReference type="PANTHER" id="PTHR46410">
    <property type="entry name" value="AT-RICH INTERACTIVE DOMAIN-CONTAINING PROTEIN 2"/>
    <property type="match status" value="1"/>
</dbReference>
<gene>
    <name evidence="3" type="ORF">VNO78_25231</name>
</gene>
<keyword evidence="4" id="KW-1185">Reference proteome</keyword>
<feature type="region of interest" description="Disordered" evidence="1">
    <location>
        <begin position="311"/>
        <end position="342"/>
    </location>
</feature>
<dbReference type="PROSITE" id="PS51011">
    <property type="entry name" value="ARID"/>
    <property type="match status" value="1"/>
</dbReference>
<accession>A0AAN9S951</accession>
<evidence type="ECO:0000313" key="4">
    <source>
        <dbReference type="Proteomes" id="UP001386955"/>
    </source>
</evidence>
<dbReference type="Proteomes" id="UP001386955">
    <property type="component" value="Unassembled WGS sequence"/>
</dbReference>
<dbReference type="InterPro" id="IPR036431">
    <property type="entry name" value="ARID_dom_sf"/>
</dbReference>
<dbReference type="GO" id="GO:0003677">
    <property type="term" value="F:DNA binding"/>
    <property type="evidence" value="ECO:0007669"/>
    <property type="project" value="InterPro"/>
</dbReference>
<feature type="compositionally biased region" description="Polar residues" evidence="1">
    <location>
        <begin position="311"/>
        <end position="332"/>
    </location>
</feature>
<sequence>MAEWSLFNDEVHIRDKGNIVGGSNDDSRCDFEKLLAKLLHEICGFDYFQSFPAMLGNGQPIDLYKLFLVVRRKGGYDVVCDRKLWDMVGEMSSLGVNVGPSVKLVYSKYLSVLDSWLKNMVEIKVFPGCGLVDDRKILRKRLMELQVLSSDCIEDEMVARGEIKHGIGDDNLDTKLCGGDNYGDTFDCKRKKKKYMLNSSNGDSDSLNCKRMKESALDMLRWVTSVAKNPNDPKVGLILEKSKSKSCINQEGWKKVLLFREAAFLKTFETSNKQYWQNQKIHPYFYEDHIGTNYNLKERFKHDKKLLFGKSTSSARSTSNPFLGTNNKTSGPHTKDRSKKRSLNSSCVNLGIDKCAIVHIPLGENHQAEVPEWIGVTFESDSKWLGTQMWPLVTENTNLIEMDPIGMGRQDSCNCSVPGSVECVRFHISEKREKNFMELGATFFDWNFDQVGEDVKLLWTKKEEETFEDVVRSNPSSAKTYFWDHIFRAFPLKSREDLVSYYFNVFILQRRAYQNRHTLDNIDSDDDGETRALRNAFGHRTQNSTH</sequence>
<reference evidence="3 4" key="1">
    <citation type="submission" date="2024-01" db="EMBL/GenBank/DDBJ databases">
        <title>The genomes of 5 underutilized Papilionoideae crops provide insights into root nodulation and disease resistanc.</title>
        <authorList>
            <person name="Jiang F."/>
        </authorList>
    </citation>
    <scope>NUCLEOTIDE SEQUENCE [LARGE SCALE GENOMIC DNA]</scope>
    <source>
        <strain evidence="3">DUOXIRENSHENG_FW03</strain>
        <tissue evidence="3">Leaves</tissue>
    </source>
</reference>
<dbReference type="AlphaFoldDB" id="A0AAN9S951"/>
<comment type="caution">
    <text evidence="3">The sequence shown here is derived from an EMBL/GenBank/DDBJ whole genome shotgun (WGS) entry which is preliminary data.</text>
</comment>
<organism evidence="3 4">
    <name type="scientific">Psophocarpus tetragonolobus</name>
    <name type="common">Winged bean</name>
    <name type="synonym">Dolichos tetragonolobus</name>
    <dbReference type="NCBI Taxonomy" id="3891"/>
    <lineage>
        <taxon>Eukaryota</taxon>
        <taxon>Viridiplantae</taxon>
        <taxon>Streptophyta</taxon>
        <taxon>Embryophyta</taxon>
        <taxon>Tracheophyta</taxon>
        <taxon>Spermatophyta</taxon>
        <taxon>Magnoliopsida</taxon>
        <taxon>eudicotyledons</taxon>
        <taxon>Gunneridae</taxon>
        <taxon>Pentapetalae</taxon>
        <taxon>rosids</taxon>
        <taxon>fabids</taxon>
        <taxon>Fabales</taxon>
        <taxon>Fabaceae</taxon>
        <taxon>Papilionoideae</taxon>
        <taxon>50 kb inversion clade</taxon>
        <taxon>NPAAA clade</taxon>
        <taxon>indigoferoid/millettioid clade</taxon>
        <taxon>Phaseoleae</taxon>
        <taxon>Psophocarpus</taxon>
    </lineage>
</organism>
<name>A0AAN9S951_PSOTE</name>
<dbReference type="InterPro" id="IPR001606">
    <property type="entry name" value="ARID_dom"/>
</dbReference>
<dbReference type="CDD" id="cd00167">
    <property type="entry name" value="SANT"/>
    <property type="match status" value="1"/>
</dbReference>
<dbReference type="SUPFAM" id="SSF46774">
    <property type="entry name" value="ARID-like"/>
    <property type="match status" value="1"/>
</dbReference>
<feature type="domain" description="ARID" evidence="2">
    <location>
        <begin position="25"/>
        <end position="118"/>
    </location>
</feature>
<dbReference type="SMART" id="SM01014">
    <property type="entry name" value="ARID"/>
    <property type="match status" value="1"/>
</dbReference>